<dbReference type="InterPro" id="IPR015943">
    <property type="entry name" value="WD40/YVTN_repeat-like_dom_sf"/>
</dbReference>
<keyword evidence="1" id="KW-0732">Signal</keyword>
<keyword evidence="3" id="KW-1185">Reference proteome</keyword>
<dbReference type="Proteomes" id="UP000199039">
    <property type="component" value="Unassembled WGS sequence"/>
</dbReference>
<dbReference type="NCBIfam" id="NF045728">
    <property type="entry name" value="glycosyl_F510_1955"/>
    <property type="match status" value="1"/>
</dbReference>
<dbReference type="OrthoDB" id="9764804at2"/>
<feature type="signal peptide" evidence="1">
    <location>
        <begin position="1"/>
        <end position="33"/>
    </location>
</feature>
<dbReference type="RefSeq" id="WP_093184457.1">
    <property type="nucleotide sequence ID" value="NZ_FMYH01000006.1"/>
</dbReference>
<gene>
    <name evidence="2" type="ORF">SAMN05216410_2973</name>
</gene>
<proteinExistence type="predicted"/>
<evidence type="ECO:0000256" key="1">
    <source>
        <dbReference type="SAM" id="SignalP"/>
    </source>
</evidence>
<evidence type="ECO:0000313" key="2">
    <source>
        <dbReference type="EMBL" id="SDD21964.1"/>
    </source>
</evidence>
<dbReference type="InterPro" id="IPR054817">
    <property type="entry name" value="Glycosyl_F510_1955-like"/>
</dbReference>
<feature type="chain" id="PRO_5011654817" description="BNR/Asp-box repeat-containing protein" evidence="1">
    <location>
        <begin position="34"/>
        <end position="292"/>
    </location>
</feature>
<dbReference type="STRING" id="1814289.SAMN05216410_2973"/>
<evidence type="ECO:0008006" key="4">
    <source>
        <dbReference type="Google" id="ProtNLM"/>
    </source>
</evidence>
<name>A0A1G6SZB2_9MICO</name>
<organism evidence="2 3">
    <name type="scientific">Sanguibacter gelidistatuariae</name>
    <dbReference type="NCBI Taxonomy" id="1814289"/>
    <lineage>
        <taxon>Bacteria</taxon>
        <taxon>Bacillati</taxon>
        <taxon>Actinomycetota</taxon>
        <taxon>Actinomycetes</taxon>
        <taxon>Micrococcales</taxon>
        <taxon>Sanguibacteraceae</taxon>
        <taxon>Sanguibacter</taxon>
    </lineage>
</organism>
<protein>
    <recommendedName>
        <fullName evidence="4">BNR/Asp-box repeat-containing protein</fullName>
    </recommendedName>
</protein>
<dbReference type="PROSITE" id="PS51257">
    <property type="entry name" value="PROKAR_LIPOPROTEIN"/>
    <property type="match status" value="1"/>
</dbReference>
<sequence>MRPHPTARSASALSLALVLALAGCATSPVTQNAAEDASGASWTEFEHIHGIGLNPGDDKVYVATHQGLFRLDDPTPQLVGESRGDMMGFVVTGADTFFASGHPAPGEAAPANLGLLRSTDAGVAWEDVSQRGRSDFHDLTGVEDRLYGLDSSDGQLKSSNDAGVTWTSGPTIEARDIDVDPNNPARLVATTEDGLLVSTDGGGEFAPHEVQPPERLVLIAHVPGRSDQMTASLAGLDASGRLWVLNGAGWAGTGVSQETPEAFTAIGEESYLAAFDGIVYRTGDAGRSWSQE</sequence>
<dbReference type="AlphaFoldDB" id="A0A1G6SZB2"/>
<accession>A0A1G6SZB2</accession>
<evidence type="ECO:0000313" key="3">
    <source>
        <dbReference type="Proteomes" id="UP000199039"/>
    </source>
</evidence>
<reference evidence="2 3" key="1">
    <citation type="submission" date="2016-09" db="EMBL/GenBank/DDBJ databases">
        <authorList>
            <person name="Capua I."/>
            <person name="De Benedictis P."/>
            <person name="Joannis T."/>
            <person name="Lombin L.H."/>
            <person name="Cattoli G."/>
        </authorList>
    </citation>
    <scope>NUCLEOTIDE SEQUENCE [LARGE SCALE GENOMIC DNA]</scope>
    <source>
        <strain evidence="2 3">ISLP-3</strain>
    </source>
</reference>
<dbReference type="Gene3D" id="2.130.10.10">
    <property type="entry name" value="YVTN repeat-like/Quinoprotein amine dehydrogenase"/>
    <property type="match status" value="1"/>
</dbReference>
<dbReference type="SUPFAM" id="SSF110296">
    <property type="entry name" value="Oligoxyloglucan reducing end-specific cellobiohydrolase"/>
    <property type="match status" value="1"/>
</dbReference>
<dbReference type="EMBL" id="FMYH01000006">
    <property type="protein sequence ID" value="SDD21964.1"/>
    <property type="molecule type" value="Genomic_DNA"/>
</dbReference>